<feature type="region of interest" description="Disordered" evidence="1">
    <location>
        <begin position="42"/>
        <end position="172"/>
    </location>
</feature>
<dbReference type="GO" id="GO:0005886">
    <property type="term" value="C:plasma membrane"/>
    <property type="evidence" value="ECO:0007669"/>
    <property type="project" value="TreeGrafter"/>
</dbReference>
<protein>
    <recommendedName>
        <fullName evidence="6">Selectin P ligand</fullName>
    </recommendedName>
</protein>
<evidence type="ECO:0000256" key="3">
    <source>
        <dbReference type="SAM" id="SignalP"/>
    </source>
</evidence>
<feature type="compositionally biased region" description="Low complexity" evidence="1">
    <location>
        <begin position="245"/>
        <end position="256"/>
    </location>
</feature>
<dbReference type="OMA" id="GPMAPGW"/>
<feature type="chain" id="PRO_5025659515" description="Selectin P ligand" evidence="3">
    <location>
        <begin position="22"/>
        <end position="384"/>
    </location>
</feature>
<dbReference type="InterPro" id="IPR026195">
    <property type="entry name" value="PSGL-1"/>
</dbReference>
<dbReference type="Ensembl" id="ENSSHBT00005010511.1">
    <property type="protein sequence ID" value="ENSSHBP00005008719.1"/>
    <property type="gene ID" value="ENSSHBG00005007629.1"/>
</dbReference>
<feature type="compositionally biased region" description="Low complexity" evidence="1">
    <location>
        <begin position="84"/>
        <end position="96"/>
    </location>
</feature>
<evidence type="ECO:0000256" key="1">
    <source>
        <dbReference type="SAM" id="MobiDB-lite"/>
    </source>
</evidence>
<feature type="transmembrane region" description="Helical" evidence="2">
    <location>
        <begin position="294"/>
        <end position="319"/>
    </location>
</feature>
<feature type="compositionally biased region" description="Low complexity" evidence="1">
    <location>
        <begin position="53"/>
        <end position="66"/>
    </location>
</feature>
<keyword evidence="3" id="KW-0732">Signal</keyword>
<sequence length="384" mass="39678">MAPGWAVLVLLVLSTLRACGAAPQHHGVQWVWGAPAEPPLLSRGKRDDVGKHPIATAPGHGHAATAMPNSKETDSLEPNPLMGSAPAPAAPSTSTSLHRALVVPTTANPLDETDSPEPDPLLSSAPPAPSTNASLLQAPAVPTAADLDETESPKPDLLLSSAPPPSAPSTNTSLHQALVVPTTANPLDETESPEPDPLLPAEPGTQAAPPKGITTVPSRLVSPTEEGMVANGTDSSSSMGPRSVTTPASSATTTGHKGAGKAGSRPVPTHWDMQPWGTAEPVPWDRSGVMGRCLLAILLLALVAATFMVCTGVLGALLWRRARTARRRLSRTEMLCISSLMPDGDGTTNGPRPTLIRRPKMLLDGGSEADSDNLTLSSFLPEHA</sequence>
<reference evidence="4" key="2">
    <citation type="submission" date="2025-08" db="UniProtKB">
        <authorList>
            <consortium name="Ensembl"/>
        </authorList>
    </citation>
    <scope>IDENTIFICATION</scope>
</reference>
<organism evidence="4 5">
    <name type="scientific">Strigops habroptila</name>
    <name type="common">Kakapo</name>
    <dbReference type="NCBI Taxonomy" id="2489341"/>
    <lineage>
        <taxon>Eukaryota</taxon>
        <taxon>Metazoa</taxon>
        <taxon>Chordata</taxon>
        <taxon>Craniata</taxon>
        <taxon>Vertebrata</taxon>
        <taxon>Euteleostomi</taxon>
        <taxon>Archelosauria</taxon>
        <taxon>Archosauria</taxon>
        <taxon>Dinosauria</taxon>
        <taxon>Saurischia</taxon>
        <taxon>Theropoda</taxon>
        <taxon>Coelurosauria</taxon>
        <taxon>Aves</taxon>
        <taxon>Neognathae</taxon>
        <taxon>Neoaves</taxon>
        <taxon>Telluraves</taxon>
        <taxon>Australaves</taxon>
        <taxon>Psittaciformes</taxon>
        <taxon>Psittacidae</taxon>
        <taxon>Strigops</taxon>
    </lineage>
</organism>
<name>A0A672U5C7_STRHB</name>
<keyword evidence="2" id="KW-0472">Membrane</keyword>
<dbReference type="Proteomes" id="UP000472266">
    <property type="component" value="Chromosome 12"/>
</dbReference>
<keyword evidence="2" id="KW-1133">Transmembrane helix</keyword>
<evidence type="ECO:0000256" key="2">
    <source>
        <dbReference type="SAM" id="Phobius"/>
    </source>
</evidence>
<reference evidence="4" key="3">
    <citation type="submission" date="2025-09" db="UniProtKB">
        <authorList>
            <consortium name="Ensembl"/>
        </authorList>
    </citation>
    <scope>IDENTIFICATION</scope>
</reference>
<evidence type="ECO:0000313" key="4">
    <source>
        <dbReference type="Ensembl" id="ENSSHBP00005008719.1"/>
    </source>
</evidence>
<dbReference type="GO" id="GO:0050901">
    <property type="term" value="P:leukocyte tethering or rolling"/>
    <property type="evidence" value="ECO:0007669"/>
    <property type="project" value="TreeGrafter"/>
</dbReference>
<dbReference type="PANTHER" id="PTHR17384:SF7">
    <property type="entry name" value="P-SELECTIN GLYCOPROTEIN LIGAND 1"/>
    <property type="match status" value="1"/>
</dbReference>
<keyword evidence="5" id="KW-1185">Reference proteome</keyword>
<dbReference type="PANTHER" id="PTHR17384">
    <property type="entry name" value="P-SELECTIN GLYCOPROTEIN LIGAND-1"/>
    <property type="match status" value="1"/>
</dbReference>
<feature type="signal peptide" evidence="3">
    <location>
        <begin position="1"/>
        <end position="21"/>
    </location>
</feature>
<dbReference type="AlphaFoldDB" id="A0A672U5C7"/>
<dbReference type="GeneTree" id="ENSGT01030000235326"/>
<keyword evidence="2" id="KW-0812">Transmembrane</keyword>
<reference evidence="4 5" key="1">
    <citation type="submission" date="2019-11" db="EMBL/GenBank/DDBJ databases">
        <title>Strigops habroptila (kakapo) genome, bStrHab1, primary haplotype, v2.</title>
        <authorList>
            <person name="Jarvis E.D."/>
            <person name="Howard J."/>
            <person name="Rhie A."/>
            <person name="Phillippy A."/>
            <person name="Korlach J."/>
            <person name="Digby A."/>
            <person name="Iorns D."/>
            <person name="Eason D."/>
            <person name="Robertson B."/>
            <person name="Raemaekers T."/>
            <person name="Howe K."/>
            <person name="Lewin H."/>
            <person name="Damas J."/>
            <person name="Hastie A."/>
            <person name="Tracey A."/>
            <person name="Chow W."/>
            <person name="Fedrigo O."/>
        </authorList>
    </citation>
    <scope>NUCLEOTIDE SEQUENCE [LARGE SCALE GENOMIC DNA]</scope>
</reference>
<proteinExistence type="predicted"/>
<evidence type="ECO:0008006" key="6">
    <source>
        <dbReference type="Google" id="ProtNLM"/>
    </source>
</evidence>
<feature type="region of interest" description="Disordered" evidence="1">
    <location>
        <begin position="185"/>
        <end position="274"/>
    </location>
</feature>
<accession>A0A672U5C7</accession>
<feature type="compositionally biased region" description="Low complexity" evidence="1">
    <location>
        <begin position="120"/>
        <end position="136"/>
    </location>
</feature>
<dbReference type="InParanoid" id="A0A672U5C7"/>
<evidence type="ECO:0000313" key="5">
    <source>
        <dbReference type="Proteomes" id="UP000472266"/>
    </source>
</evidence>
<feature type="compositionally biased region" description="Polar residues" evidence="1">
    <location>
        <begin position="232"/>
        <end position="244"/>
    </location>
</feature>